<evidence type="ECO:0000313" key="1">
    <source>
        <dbReference type="EMBL" id="MFC0561518.1"/>
    </source>
</evidence>
<proteinExistence type="predicted"/>
<dbReference type="EMBL" id="JBHLTR010000073">
    <property type="protein sequence ID" value="MFC0561518.1"/>
    <property type="molecule type" value="Genomic_DNA"/>
</dbReference>
<reference evidence="1 2" key="1">
    <citation type="submission" date="2024-09" db="EMBL/GenBank/DDBJ databases">
        <authorList>
            <person name="Sun Q."/>
            <person name="Mori K."/>
        </authorList>
    </citation>
    <scope>NUCLEOTIDE SEQUENCE [LARGE SCALE GENOMIC DNA]</scope>
    <source>
        <strain evidence="1 2">NCAIM B.02301</strain>
    </source>
</reference>
<comment type="caution">
    <text evidence="1">The sequence shown here is derived from an EMBL/GenBank/DDBJ whole genome shotgun (WGS) entry which is preliminary data.</text>
</comment>
<accession>A0ABV6NN24</accession>
<name>A0ABV6NN24_9BACI</name>
<evidence type="ECO:0000313" key="2">
    <source>
        <dbReference type="Proteomes" id="UP001589833"/>
    </source>
</evidence>
<dbReference type="RefSeq" id="WP_273848419.1">
    <property type="nucleotide sequence ID" value="NZ_JAQQWT010000084.1"/>
</dbReference>
<keyword evidence="2" id="KW-1185">Reference proteome</keyword>
<sequence length="329" mass="39210">MKQYFATVIIEGRGRKRIITCSGEYDYEIAREDKRKDNGTKLIYEYEINSLVLDFVLKNCKNKFLTMSLSKWLVSIGLIDWQIVNASNNKLVMQEHLKLLEEKYPNNATTKDMLEHFINVETDKLKRNLASVFHKLEKHKIIIYKKEWYGCLLNKERRVLTEHELTEIANHKRELCNKHNVNLRDLRFKTKNPSVKAYKEDFASFLNSMGFKYIYESHGCVVQVSDNIIKEYLDNLNEKDELVFCYGLSETDIFSLVYNFKRLFTERSLELAKARQDNKDNNSDHQYIKQLKVFEEYLPIWEILLILYGLTNYREPTILRIEHKHINVI</sequence>
<dbReference type="Proteomes" id="UP001589833">
    <property type="component" value="Unassembled WGS sequence"/>
</dbReference>
<organism evidence="1 2">
    <name type="scientific">Halalkalibacter alkalisediminis</name>
    <dbReference type="NCBI Taxonomy" id="935616"/>
    <lineage>
        <taxon>Bacteria</taxon>
        <taxon>Bacillati</taxon>
        <taxon>Bacillota</taxon>
        <taxon>Bacilli</taxon>
        <taxon>Bacillales</taxon>
        <taxon>Bacillaceae</taxon>
        <taxon>Halalkalibacter</taxon>
    </lineage>
</organism>
<gene>
    <name evidence="1" type="ORF">ACFFH4_21660</name>
</gene>
<protein>
    <submittedName>
        <fullName evidence="1">Uncharacterized protein</fullName>
    </submittedName>
</protein>